<dbReference type="InterPro" id="IPR050834">
    <property type="entry name" value="Glycosyltransf_2"/>
</dbReference>
<accession>A0A4Y8PVH3</accession>
<keyword evidence="3 5" id="KW-0808">Transferase</keyword>
<evidence type="ECO:0000259" key="4">
    <source>
        <dbReference type="Pfam" id="PF00535"/>
    </source>
</evidence>
<dbReference type="SUPFAM" id="SSF53448">
    <property type="entry name" value="Nucleotide-diphospho-sugar transferases"/>
    <property type="match status" value="1"/>
</dbReference>
<gene>
    <name evidence="5" type="ORF">B5M42_19670</name>
</gene>
<dbReference type="PANTHER" id="PTHR43685:SF5">
    <property type="entry name" value="GLYCOSYLTRANSFERASE EPSE-RELATED"/>
    <property type="match status" value="1"/>
</dbReference>
<organism evidence="5 6">
    <name type="scientific">Paenibacillus athensensis</name>
    <dbReference type="NCBI Taxonomy" id="1967502"/>
    <lineage>
        <taxon>Bacteria</taxon>
        <taxon>Bacillati</taxon>
        <taxon>Bacillota</taxon>
        <taxon>Bacilli</taxon>
        <taxon>Bacillales</taxon>
        <taxon>Paenibacillaceae</taxon>
        <taxon>Paenibacillus</taxon>
    </lineage>
</organism>
<dbReference type="Gene3D" id="3.90.550.10">
    <property type="entry name" value="Spore Coat Polysaccharide Biosynthesis Protein SpsA, Chain A"/>
    <property type="match status" value="1"/>
</dbReference>
<dbReference type="Proteomes" id="UP000298246">
    <property type="component" value="Unassembled WGS sequence"/>
</dbReference>
<sequence>MEISAGRRSAMSMPGVSIVTCTNRPEFLTNLVRNFNSQRYPRKELILIVNNDSANLQAIRQQTAHNPRIRVYRVPERVSLGQCLNCGAAVARYPLIAKFDDDDYYAPAYLREQVRALIRTGSTVVGKHACLVYLAASGRLVIRSPQERNKLLTFVQGGTILFRRSVLKQVRFADISLGEDVRFLRACRRKGHTVYATSPFHYVYMRRKNKSSHTWKAADRFYLQNSVPLAVTRDYRIVASRQARIRHSRPSFF</sequence>
<dbReference type="Pfam" id="PF00535">
    <property type="entry name" value="Glycos_transf_2"/>
    <property type="match status" value="1"/>
</dbReference>
<protein>
    <submittedName>
        <fullName evidence="5">Glycosyl transferase family 2</fullName>
    </submittedName>
</protein>
<name>A0A4Y8PVH3_9BACL</name>
<evidence type="ECO:0000313" key="6">
    <source>
        <dbReference type="Proteomes" id="UP000298246"/>
    </source>
</evidence>
<evidence type="ECO:0000313" key="5">
    <source>
        <dbReference type="EMBL" id="TFE84602.1"/>
    </source>
</evidence>
<keyword evidence="6" id="KW-1185">Reference proteome</keyword>
<dbReference type="GO" id="GO:0016757">
    <property type="term" value="F:glycosyltransferase activity"/>
    <property type="evidence" value="ECO:0007669"/>
    <property type="project" value="UniProtKB-KW"/>
</dbReference>
<comment type="caution">
    <text evidence="5">The sequence shown here is derived from an EMBL/GenBank/DDBJ whole genome shotgun (WGS) entry which is preliminary data.</text>
</comment>
<feature type="domain" description="Glycosyltransferase 2-like" evidence="4">
    <location>
        <begin position="18"/>
        <end position="125"/>
    </location>
</feature>
<dbReference type="PANTHER" id="PTHR43685">
    <property type="entry name" value="GLYCOSYLTRANSFERASE"/>
    <property type="match status" value="1"/>
</dbReference>
<dbReference type="AlphaFoldDB" id="A0A4Y8PVH3"/>
<keyword evidence="2" id="KW-0328">Glycosyltransferase</keyword>
<reference evidence="5 6" key="1">
    <citation type="submission" date="2017-03" db="EMBL/GenBank/DDBJ databases">
        <title>Isolation of Levoglucosan Utilizing Bacteria.</title>
        <authorList>
            <person name="Arya A.S."/>
        </authorList>
    </citation>
    <scope>NUCLEOTIDE SEQUENCE [LARGE SCALE GENOMIC DNA]</scope>
    <source>
        <strain evidence="5 6">MEC069</strain>
    </source>
</reference>
<dbReference type="EMBL" id="MYFO01000033">
    <property type="protein sequence ID" value="TFE84602.1"/>
    <property type="molecule type" value="Genomic_DNA"/>
</dbReference>
<evidence type="ECO:0000256" key="1">
    <source>
        <dbReference type="ARBA" id="ARBA00006739"/>
    </source>
</evidence>
<evidence type="ECO:0000256" key="3">
    <source>
        <dbReference type="ARBA" id="ARBA00022679"/>
    </source>
</evidence>
<comment type="similarity">
    <text evidence="1">Belongs to the glycosyltransferase 2 family.</text>
</comment>
<evidence type="ECO:0000256" key="2">
    <source>
        <dbReference type="ARBA" id="ARBA00022676"/>
    </source>
</evidence>
<dbReference type="InterPro" id="IPR029044">
    <property type="entry name" value="Nucleotide-diphossugar_trans"/>
</dbReference>
<dbReference type="InterPro" id="IPR001173">
    <property type="entry name" value="Glyco_trans_2-like"/>
</dbReference>
<proteinExistence type="inferred from homology"/>